<dbReference type="Gene3D" id="3.20.20.190">
    <property type="entry name" value="Phosphatidylinositol (PI) phosphodiesterase"/>
    <property type="match status" value="1"/>
</dbReference>
<reference evidence="2" key="1">
    <citation type="submission" date="2023-05" db="EMBL/GenBank/DDBJ databases">
        <title>Comparative genomics of Bacillaceae isolates and their secondary metabolite potential.</title>
        <authorList>
            <person name="Song L."/>
            <person name="Nielsen L.J."/>
            <person name="Mohite O."/>
            <person name="Xu X."/>
            <person name="Weber T."/>
            <person name="Kovacs A.T."/>
        </authorList>
    </citation>
    <scope>NUCLEOTIDE SEQUENCE</scope>
    <source>
        <strain evidence="2">XLM17</strain>
    </source>
</reference>
<accession>A0AA95MJ26</accession>
<dbReference type="EMBL" id="CP126114">
    <property type="protein sequence ID" value="WHY84571.1"/>
    <property type="molecule type" value="Genomic_DNA"/>
</dbReference>
<evidence type="ECO:0000313" key="2">
    <source>
        <dbReference type="EMBL" id="WHY84571.1"/>
    </source>
</evidence>
<keyword evidence="3" id="KW-1185">Reference proteome</keyword>
<dbReference type="PROSITE" id="PS51704">
    <property type="entry name" value="GP_PDE"/>
    <property type="match status" value="1"/>
</dbReference>
<name>A0AA95MJ26_9BACI</name>
<sequence length="242" mass="27452">MTQIFAHRGYAVSFAENTMGAFGEAEKAGADGIELDVQLTKDGELVVIHDEKVDRTTNGNGFVKDFLYKEIRKLNANKKGVKKEPIPALAEVLERMKTNKLLCNIELKNGLFPYEGMEEKVIDLVQSYGLSNRIIISSFNHYSIVYSYRLAPEIETAPLFIEGIYMPWIYSQSIRAKGIHPKHSAMSDKIIVNTMANGIAVRPYTVNKDADMHRFFKINCTAIITDDTVKALRIRKQYEKRP</sequence>
<protein>
    <submittedName>
        <fullName evidence="2">Glycerophosphodiester phosphodiesterase</fullName>
    </submittedName>
</protein>
<dbReference type="InterPro" id="IPR030395">
    <property type="entry name" value="GP_PDE_dom"/>
</dbReference>
<dbReference type="GO" id="GO:0006629">
    <property type="term" value="P:lipid metabolic process"/>
    <property type="evidence" value="ECO:0007669"/>
    <property type="project" value="InterPro"/>
</dbReference>
<dbReference type="PANTHER" id="PTHR46211:SF1">
    <property type="entry name" value="GLYCEROPHOSPHODIESTER PHOSPHODIESTERASE, CYTOPLASMIC"/>
    <property type="match status" value="1"/>
</dbReference>
<dbReference type="InterPro" id="IPR017946">
    <property type="entry name" value="PLC-like_Pdiesterase_TIM-brl"/>
</dbReference>
<dbReference type="KEGG" id="nnv:QNH39_18155"/>
<dbReference type="GO" id="GO:0008081">
    <property type="term" value="F:phosphoric diester hydrolase activity"/>
    <property type="evidence" value="ECO:0007669"/>
    <property type="project" value="InterPro"/>
</dbReference>
<dbReference type="RefSeq" id="WP_066089644.1">
    <property type="nucleotide sequence ID" value="NZ_CP126114.1"/>
</dbReference>
<organism evidence="2 3">
    <name type="scientific">Neobacillus novalis</name>
    <dbReference type="NCBI Taxonomy" id="220687"/>
    <lineage>
        <taxon>Bacteria</taxon>
        <taxon>Bacillati</taxon>
        <taxon>Bacillota</taxon>
        <taxon>Bacilli</taxon>
        <taxon>Bacillales</taxon>
        <taxon>Bacillaceae</taxon>
        <taxon>Neobacillus</taxon>
    </lineage>
</organism>
<dbReference type="Proteomes" id="UP001178288">
    <property type="component" value="Chromosome"/>
</dbReference>
<dbReference type="CDD" id="cd08563">
    <property type="entry name" value="GDPD_TtGDE_like"/>
    <property type="match status" value="1"/>
</dbReference>
<feature type="domain" description="GP-PDE" evidence="1">
    <location>
        <begin position="2"/>
        <end position="235"/>
    </location>
</feature>
<dbReference type="AlphaFoldDB" id="A0AA95MJ26"/>
<dbReference type="PANTHER" id="PTHR46211">
    <property type="entry name" value="GLYCEROPHOSPHORYL DIESTER PHOSPHODIESTERASE"/>
    <property type="match status" value="1"/>
</dbReference>
<evidence type="ECO:0000313" key="3">
    <source>
        <dbReference type="Proteomes" id="UP001178288"/>
    </source>
</evidence>
<proteinExistence type="predicted"/>
<dbReference type="Pfam" id="PF03009">
    <property type="entry name" value="GDPD"/>
    <property type="match status" value="1"/>
</dbReference>
<dbReference type="SUPFAM" id="SSF51695">
    <property type="entry name" value="PLC-like phosphodiesterases"/>
    <property type="match status" value="1"/>
</dbReference>
<evidence type="ECO:0000259" key="1">
    <source>
        <dbReference type="PROSITE" id="PS51704"/>
    </source>
</evidence>
<gene>
    <name evidence="2" type="ORF">QNH39_18155</name>
</gene>